<sequence>MRVTPESPGRKPFTPEFHCAEGEVLHRQSKDGTEKEVGDPMKKTLLASSVISGLTALTTGLAAPTLAGPTVTTPAQNGASLVAAPQEFPRIQHNTEKNDVRDKQRFNTEVRHPFYNSLNPRPSKSAGITAGQLPGSLPIGPIVGRR</sequence>
<proteinExistence type="predicted"/>
<reference evidence="2 3" key="1">
    <citation type="submission" date="2023-08" db="EMBL/GenBank/DDBJ databases">
        <authorList>
            <person name="Folkvardsen B D."/>
            <person name="Norman A."/>
        </authorList>
    </citation>
    <scope>NUCLEOTIDE SEQUENCE [LARGE SCALE GENOMIC DNA]</scope>
    <source>
        <strain evidence="2 3">Mu0053</strain>
    </source>
</reference>
<evidence type="ECO:0000313" key="3">
    <source>
        <dbReference type="Proteomes" id="UP001190465"/>
    </source>
</evidence>
<feature type="compositionally biased region" description="Basic and acidic residues" evidence="1">
    <location>
        <begin position="18"/>
        <end position="41"/>
    </location>
</feature>
<protein>
    <submittedName>
        <fullName evidence="2">Uncharacterized protein</fullName>
    </submittedName>
</protein>
<dbReference type="RefSeq" id="WP_308481168.1">
    <property type="nucleotide sequence ID" value="NZ_OY726397.1"/>
</dbReference>
<dbReference type="Proteomes" id="UP001190465">
    <property type="component" value="Chromosome"/>
</dbReference>
<name>A0ABM9LDK6_9MYCO</name>
<accession>A0ABM9LDK6</accession>
<organism evidence="2 3">
    <name type="scientific">[Mycobacterium] burgundiense</name>
    <dbReference type="NCBI Taxonomy" id="3064286"/>
    <lineage>
        <taxon>Bacteria</taxon>
        <taxon>Bacillati</taxon>
        <taxon>Actinomycetota</taxon>
        <taxon>Actinomycetes</taxon>
        <taxon>Mycobacteriales</taxon>
        <taxon>Mycobacteriaceae</taxon>
        <taxon>Mycolicibacterium</taxon>
    </lineage>
</organism>
<feature type="compositionally biased region" description="Basic and acidic residues" evidence="1">
    <location>
        <begin position="93"/>
        <end position="112"/>
    </location>
</feature>
<keyword evidence="3" id="KW-1185">Reference proteome</keyword>
<gene>
    <name evidence="2" type="ORF">MU0053_000860</name>
</gene>
<evidence type="ECO:0000313" key="2">
    <source>
        <dbReference type="EMBL" id="CAJ1497246.1"/>
    </source>
</evidence>
<evidence type="ECO:0000256" key="1">
    <source>
        <dbReference type="SAM" id="MobiDB-lite"/>
    </source>
</evidence>
<feature type="region of interest" description="Disordered" evidence="1">
    <location>
        <begin position="89"/>
        <end position="132"/>
    </location>
</feature>
<dbReference type="EMBL" id="OY726397">
    <property type="protein sequence ID" value="CAJ1497246.1"/>
    <property type="molecule type" value="Genomic_DNA"/>
</dbReference>
<feature type="region of interest" description="Disordered" evidence="1">
    <location>
        <begin position="1"/>
        <end position="41"/>
    </location>
</feature>